<dbReference type="GO" id="GO:0061630">
    <property type="term" value="F:ubiquitin protein ligase activity"/>
    <property type="evidence" value="ECO:0007669"/>
    <property type="project" value="InterPro"/>
</dbReference>
<gene>
    <name evidence="9" type="ORF">FGO68_gene15013</name>
</gene>
<dbReference type="InterPro" id="IPR045098">
    <property type="entry name" value="Fyv10_fam"/>
</dbReference>
<dbReference type="GO" id="GO:0005634">
    <property type="term" value="C:nucleus"/>
    <property type="evidence" value="ECO:0007669"/>
    <property type="project" value="TreeGrafter"/>
</dbReference>
<dbReference type="PANTHER" id="PTHR12170:SF2">
    <property type="entry name" value="E3 UBIQUITIN-PROTEIN TRANSFERASE MAEA"/>
    <property type="match status" value="1"/>
</dbReference>
<dbReference type="Proteomes" id="UP000785679">
    <property type="component" value="Unassembled WGS sequence"/>
</dbReference>
<evidence type="ECO:0000256" key="6">
    <source>
        <dbReference type="PROSITE-ProRule" id="PRU01215"/>
    </source>
</evidence>
<reference evidence="9" key="1">
    <citation type="submission" date="2019-06" db="EMBL/GenBank/DDBJ databases">
        <authorList>
            <person name="Zheng W."/>
        </authorList>
    </citation>
    <scope>NUCLEOTIDE SEQUENCE</scope>
    <source>
        <strain evidence="9">QDHG01</strain>
    </source>
</reference>
<comment type="caution">
    <text evidence="9">The sequence shown here is derived from an EMBL/GenBank/DDBJ whole genome shotgun (WGS) entry which is preliminary data.</text>
</comment>
<dbReference type="GO" id="GO:0005737">
    <property type="term" value="C:cytoplasm"/>
    <property type="evidence" value="ECO:0007669"/>
    <property type="project" value="UniProtKB-SubCell"/>
</dbReference>
<evidence type="ECO:0000259" key="8">
    <source>
        <dbReference type="PROSITE" id="PS51867"/>
    </source>
</evidence>
<dbReference type="SUPFAM" id="SSF57850">
    <property type="entry name" value="RING/U-box"/>
    <property type="match status" value="1"/>
</dbReference>
<keyword evidence="3" id="KW-0479">Metal-binding</keyword>
<comment type="subcellular location">
    <subcellularLocation>
        <location evidence="1">Cytoplasm</location>
    </subcellularLocation>
</comment>
<dbReference type="GO" id="GO:0008270">
    <property type="term" value="F:zinc ion binding"/>
    <property type="evidence" value="ECO:0007669"/>
    <property type="project" value="UniProtKB-KW"/>
</dbReference>
<dbReference type="PROSITE" id="PS50897">
    <property type="entry name" value="CTLH"/>
    <property type="match status" value="1"/>
</dbReference>
<evidence type="ECO:0000259" key="7">
    <source>
        <dbReference type="PROSITE" id="PS50897"/>
    </source>
</evidence>
<protein>
    <recommendedName>
        <fullName evidence="11">RING-Gid-type domain-containing protein</fullName>
    </recommendedName>
</protein>
<dbReference type="InterPro" id="IPR044063">
    <property type="entry name" value="ZF_RING_GID"/>
</dbReference>
<dbReference type="GO" id="GO:0034657">
    <property type="term" value="C:GID complex"/>
    <property type="evidence" value="ECO:0007669"/>
    <property type="project" value="TreeGrafter"/>
</dbReference>
<feature type="domain" description="RING-Gid-type" evidence="8">
    <location>
        <begin position="201"/>
        <end position="270"/>
    </location>
</feature>
<feature type="domain" description="CTLH" evidence="7">
    <location>
        <begin position="53"/>
        <end position="110"/>
    </location>
</feature>
<sequence>MGNVITKQSYKERQLIIYQEKVMFLQQKGWLSPIIQKQNTSDYQNLTDVEKEIIIEANSILKDLKSKSVKLALVWCKQNQSKLKQRQSTFQSNLVFQEYIENLKEDQWKALEYIRNFTNLLQQEWREKAFGCMLLAKQTKKPSNYQIYFEDQQWEQLIRQFKIELYEVYCYPMESPLLGAIKCGISTLKTQYCDQLKAIRCPICTTEMQELSKELLTTQKLGSTWICRISGELMDENNPPMMLPNHQVYSQKALQQMSDQMKEEVYCPITKEKFKFNQCIRVYLT</sequence>
<feature type="zinc finger region" description="RING-Gid-type" evidence="6">
    <location>
        <begin position="201"/>
        <end position="270"/>
    </location>
</feature>
<proteinExistence type="predicted"/>
<keyword evidence="2" id="KW-0963">Cytoplasm</keyword>
<dbReference type="OrthoDB" id="1933455at2759"/>
<evidence type="ECO:0000256" key="5">
    <source>
        <dbReference type="ARBA" id="ARBA00022833"/>
    </source>
</evidence>
<evidence type="ECO:0000256" key="3">
    <source>
        <dbReference type="ARBA" id="ARBA00022723"/>
    </source>
</evidence>
<name>A0A8J8NI51_HALGN</name>
<keyword evidence="10" id="KW-1185">Reference proteome</keyword>
<evidence type="ECO:0000313" key="9">
    <source>
        <dbReference type="EMBL" id="TNV74966.1"/>
    </source>
</evidence>
<accession>A0A8J8NI51</accession>
<dbReference type="EMBL" id="RRYP01016539">
    <property type="protein sequence ID" value="TNV74966.1"/>
    <property type="molecule type" value="Genomic_DNA"/>
</dbReference>
<dbReference type="AlphaFoldDB" id="A0A8J8NI51"/>
<dbReference type="PROSITE" id="PS51867">
    <property type="entry name" value="ZF_RING_GID"/>
    <property type="match status" value="1"/>
</dbReference>
<evidence type="ECO:0000313" key="10">
    <source>
        <dbReference type="Proteomes" id="UP000785679"/>
    </source>
</evidence>
<evidence type="ECO:0000256" key="2">
    <source>
        <dbReference type="ARBA" id="ARBA00022490"/>
    </source>
</evidence>
<evidence type="ECO:0000256" key="1">
    <source>
        <dbReference type="ARBA" id="ARBA00004496"/>
    </source>
</evidence>
<evidence type="ECO:0008006" key="11">
    <source>
        <dbReference type="Google" id="ProtNLM"/>
    </source>
</evidence>
<dbReference type="CDD" id="cd16659">
    <property type="entry name" value="RING-Ubox_Emp"/>
    <property type="match status" value="1"/>
</dbReference>
<dbReference type="InterPro" id="IPR006595">
    <property type="entry name" value="CTLH_C"/>
</dbReference>
<dbReference type="InterPro" id="IPR024964">
    <property type="entry name" value="CTLH/CRA"/>
</dbReference>
<dbReference type="Pfam" id="PF10607">
    <property type="entry name" value="CTLH"/>
    <property type="match status" value="1"/>
</dbReference>
<dbReference type="PANTHER" id="PTHR12170">
    <property type="entry name" value="MACROPHAGE ERYTHROBLAST ATTACHER-RELATED"/>
    <property type="match status" value="1"/>
</dbReference>
<keyword evidence="5" id="KW-0862">Zinc</keyword>
<organism evidence="9 10">
    <name type="scientific">Halteria grandinella</name>
    <dbReference type="NCBI Taxonomy" id="5974"/>
    <lineage>
        <taxon>Eukaryota</taxon>
        <taxon>Sar</taxon>
        <taxon>Alveolata</taxon>
        <taxon>Ciliophora</taxon>
        <taxon>Intramacronucleata</taxon>
        <taxon>Spirotrichea</taxon>
        <taxon>Stichotrichia</taxon>
        <taxon>Sporadotrichida</taxon>
        <taxon>Halteriidae</taxon>
        <taxon>Halteria</taxon>
    </lineage>
</organism>
<keyword evidence="4 6" id="KW-0863">Zinc-finger</keyword>
<dbReference type="GO" id="GO:0043161">
    <property type="term" value="P:proteasome-mediated ubiquitin-dependent protein catabolic process"/>
    <property type="evidence" value="ECO:0007669"/>
    <property type="project" value="InterPro"/>
</dbReference>
<evidence type="ECO:0000256" key="4">
    <source>
        <dbReference type="ARBA" id="ARBA00022771"/>
    </source>
</evidence>